<name>A0ABQ8FPB9_9FUNG</name>
<comment type="caution">
    <text evidence="14">The sequence shown here is derived from an EMBL/GenBank/DDBJ whole genome shotgun (WGS) entry which is preliminary data.</text>
</comment>
<comment type="subcellular location">
    <subcellularLocation>
        <location evidence="2">Cytoplasm</location>
        <location evidence="2">Cytoskeleton</location>
        <location evidence="2">Flagellum axoneme</location>
    </subcellularLocation>
</comment>
<evidence type="ECO:0000313" key="15">
    <source>
        <dbReference type="Proteomes" id="UP001648503"/>
    </source>
</evidence>
<reference evidence="14 15" key="1">
    <citation type="submission" date="2021-02" db="EMBL/GenBank/DDBJ databases">
        <title>Variation within the Batrachochytrium salamandrivorans European outbreak.</title>
        <authorList>
            <person name="Kelly M."/>
            <person name="Pasmans F."/>
            <person name="Shea T.P."/>
            <person name="Munoz J.F."/>
            <person name="Carranza S."/>
            <person name="Cuomo C.A."/>
            <person name="Martel A."/>
        </authorList>
    </citation>
    <scope>NUCLEOTIDE SEQUENCE [LARGE SCALE GENOMIC DNA]</scope>
    <source>
        <strain evidence="14 15">AMFP18/2</strain>
    </source>
</reference>
<keyword evidence="7" id="KW-0969">Cilium</keyword>
<proteinExistence type="inferred from homology"/>
<keyword evidence="6 12" id="KW-0175">Coiled coil</keyword>
<feature type="coiled-coil region" evidence="12">
    <location>
        <begin position="41"/>
        <end position="75"/>
    </location>
</feature>
<evidence type="ECO:0000256" key="2">
    <source>
        <dbReference type="ARBA" id="ARBA00004611"/>
    </source>
</evidence>
<evidence type="ECO:0000256" key="13">
    <source>
        <dbReference type="SAM" id="MobiDB-lite"/>
    </source>
</evidence>
<feature type="compositionally biased region" description="Basic residues" evidence="13">
    <location>
        <begin position="1"/>
        <end position="15"/>
    </location>
</feature>
<accession>A0ABQ8FPB9</accession>
<keyword evidence="9" id="KW-0966">Cell projection</keyword>
<evidence type="ECO:0000256" key="7">
    <source>
        <dbReference type="ARBA" id="ARBA00023069"/>
    </source>
</evidence>
<organism evidence="14 15">
    <name type="scientific">Batrachochytrium salamandrivorans</name>
    <dbReference type="NCBI Taxonomy" id="1357716"/>
    <lineage>
        <taxon>Eukaryota</taxon>
        <taxon>Fungi</taxon>
        <taxon>Fungi incertae sedis</taxon>
        <taxon>Chytridiomycota</taxon>
        <taxon>Chytridiomycota incertae sedis</taxon>
        <taxon>Chytridiomycetes</taxon>
        <taxon>Rhizophydiales</taxon>
        <taxon>Rhizophydiales incertae sedis</taxon>
        <taxon>Batrachochytrium</taxon>
    </lineage>
</organism>
<keyword evidence="8" id="KW-0206">Cytoskeleton</keyword>
<sequence>MPPKKKPAYGKKKTAAKATADLGDSTEMSLEDKLLKAYLEIDSLQHELEMKNDLNIRLRQQLAEHRQHIHTLDDQLEIRTQDRLELTSDMSRQYKSMQAEMVYKVNTLENTVAGLKSKLVQAQSACSEEKQAFDIAMSEKCAIIEEQSIKMTYMTNEFETMLNETLGRMAKKLELASQRWKDHDQITLSDANAKRLEDFQLTRIALSKIEI</sequence>
<evidence type="ECO:0000256" key="5">
    <source>
        <dbReference type="ARBA" id="ARBA00022846"/>
    </source>
</evidence>
<evidence type="ECO:0000256" key="9">
    <source>
        <dbReference type="ARBA" id="ARBA00023273"/>
    </source>
</evidence>
<evidence type="ECO:0000256" key="4">
    <source>
        <dbReference type="ARBA" id="ARBA00022490"/>
    </source>
</evidence>
<evidence type="ECO:0000256" key="6">
    <source>
        <dbReference type="ARBA" id="ARBA00023054"/>
    </source>
</evidence>
<evidence type="ECO:0000313" key="14">
    <source>
        <dbReference type="EMBL" id="KAH6601512.1"/>
    </source>
</evidence>
<protein>
    <recommendedName>
        <fullName evidence="11">Dynein regulatory complex protein 12</fullName>
    </recommendedName>
</protein>
<comment type="function">
    <text evidence="1">Component of the nexin-dynein regulatory complex (N-DRC), a key regulator of ciliary/flagellar motility which maintains the alignment and integrity of the distal axoneme and regulates microtubule sliding in motile axonemes.</text>
</comment>
<keyword evidence="4" id="KW-0963">Cytoplasm</keyword>
<dbReference type="EMBL" id="JAFCIX010000004">
    <property type="protein sequence ID" value="KAH6601512.1"/>
    <property type="molecule type" value="Genomic_DNA"/>
</dbReference>
<dbReference type="PANTHER" id="PTHR28656:SF1">
    <property type="entry name" value="COILED-COIL DOMAIN-CONTAINING PROTEIN 153"/>
    <property type="match status" value="1"/>
</dbReference>
<gene>
    <name evidence="14" type="ORF">BASA50_001550</name>
</gene>
<evidence type="ECO:0000256" key="11">
    <source>
        <dbReference type="ARBA" id="ARBA00044800"/>
    </source>
</evidence>
<comment type="subunit">
    <text evidence="3">Component of the nexin-dynein regulatory complex (N-DRC).</text>
</comment>
<comment type="similarity">
    <text evidence="10">Belongs to the DRC12 family.</text>
</comment>
<evidence type="ECO:0000256" key="10">
    <source>
        <dbReference type="ARBA" id="ARBA00044754"/>
    </source>
</evidence>
<evidence type="ECO:0000256" key="3">
    <source>
        <dbReference type="ARBA" id="ARBA00011248"/>
    </source>
</evidence>
<dbReference type="PANTHER" id="PTHR28656">
    <property type="entry name" value="COILED-COIL DOMAIN-CONTAINING PROTEIN 153"/>
    <property type="match status" value="1"/>
</dbReference>
<keyword evidence="5" id="KW-0282">Flagellum</keyword>
<feature type="region of interest" description="Disordered" evidence="13">
    <location>
        <begin position="1"/>
        <end position="21"/>
    </location>
</feature>
<dbReference type="InterPro" id="IPR033585">
    <property type="entry name" value="DRC12-like"/>
</dbReference>
<dbReference type="Proteomes" id="UP001648503">
    <property type="component" value="Unassembled WGS sequence"/>
</dbReference>
<keyword evidence="15" id="KW-1185">Reference proteome</keyword>
<evidence type="ECO:0000256" key="1">
    <source>
        <dbReference type="ARBA" id="ARBA00003029"/>
    </source>
</evidence>
<evidence type="ECO:0000256" key="8">
    <source>
        <dbReference type="ARBA" id="ARBA00023212"/>
    </source>
</evidence>
<evidence type="ECO:0000256" key="12">
    <source>
        <dbReference type="SAM" id="Coils"/>
    </source>
</evidence>